<dbReference type="Proteomes" id="UP000713479">
    <property type="component" value="Unassembled WGS sequence"/>
</dbReference>
<proteinExistence type="predicted"/>
<evidence type="ECO:0000313" key="4">
    <source>
        <dbReference type="Proteomes" id="UP000713479"/>
    </source>
</evidence>
<evidence type="ECO:0000256" key="2">
    <source>
        <dbReference type="SAM" id="Phobius"/>
    </source>
</evidence>
<evidence type="ECO:0000313" key="3">
    <source>
        <dbReference type="EMBL" id="MBE6510944.1"/>
    </source>
</evidence>
<comment type="caution">
    <text evidence="3">The sequence shown here is derived from an EMBL/GenBank/DDBJ whole genome shotgun (WGS) entry which is preliminary data.</text>
</comment>
<dbReference type="EMBL" id="SUTF01000007">
    <property type="protein sequence ID" value="MBE6510944.1"/>
    <property type="molecule type" value="Genomic_DNA"/>
</dbReference>
<keyword evidence="2" id="KW-0472">Membrane</keyword>
<keyword evidence="2" id="KW-1133">Transmembrane helix</keyword>
<protein>
    <submittedName>
        <fullName evidence="3">Zinc-ribbon domain-containing protein</fullName>
    </submittedName>
</protein>
<gene>
    <name evidence="3" type="ORF">E7Z74_06725</name>
</gene>
<accession>A0A8T3VHG5</accession>
<feature type="transmembrane region" description="Helical" evidence="2">
    <location>
        <begin position="46"/>
        <end position="66"/>
    </location>
</feature>
<sequence length="293" mass="31816">MKKIYCKKCGNKILDSDADYCPRCGARINDYAEVQQMQKSKRTRNIILILLAITVVAAILIIAGAVTTNNNNHGFTTYNFSSSCSVELPNWISFNDGAGDINSNSNIAGSSVSSVTKALFGNSEVMQITYSKSVVDGQSVGMNLDDSINVNTNGKQVYTRIVMSEETGESVSVMGENQTLVNYIADHVKFNGKNANNTNNTTQNDNQKKALAYKSDGTPMYTQAEVDQYMLTKYGMVDYHIQDNGYISLDEPGYTSDGRRSYSYDYGSSQGSSSQSSPSQESSGGSSVVTTEA</sequence>
<feature type="region of interest" description="Disordered" evidence="1">
    <location>
        <begin position="252"/>
        <end position="293"/>
    </location>
</feature>
<feature type="compositionally biased region" description="Low complexity" evidence="1">
    <location>
        <begin position="263"/>
        <end position="287"/>
    </location>
</feature>
<evidence type="ECO:0000256" key="1">
    <source>
        <dbReference type="SAM" id="MobiDB-lite"/>
    </source>
</evidence>
<reference evidence="3" key="1">
    <citation type="submission" date="2019-04" db="EMBL/GenBank/DDBJ databases">
        <title>Evolution of Biomass-Degrading Anaerobic Consortia Revealed by Metagenomics.</title>
        <authorList>
            <person name="Peng X."/>
        </authorList>
    </citation>
    <scope>NUCLEOTIDE SEQUENCE</scope>
    <source>
        <strain evidence="3">SIG13</strain>
    </source>
</reference>
<keyword evidence="2" id="KW-0812">Transmembrane</keyword>
<organism evidence="3 4">
    <name type="scientific">Methanobrevibacter millerae</name>
    <dbReference type="NCBI Taxonomy" id="230361"/>
    <lineage>
        <taxon>Archaea</taxon>
        <taxon>Methanobacteriati</taxon>
        <taxon>Methanobacteriota</taxon>
        <taxon>Methanomada group</taxon>
        <taxon>Methanobacteria</taxon>
        <taxon>Methanobacteriales</taxon>
        <taxon>Methanobacteriaceae</taxon>
        <taxon>Methanobrevibacter</taxon>
    </lineage>
</organism>
<dbReference type="AlphaFoldDB" id="A0A8T3VHG5"/>
<name>A0A8T3VHG5_9EURY</name>